<dbReference type="GO" id="GO:0140098">
    <property type="term" value="F:catalytic activity, acting on RNA"/>
    <property type="evidence" value="ECO:0007669"/>
    <property type="project" value="UniProtKB-ARBA"/>
</dbReference>
<dbReference type="CDD" id="cd02869">
    <property type="entry name" value="PseudoU_synth_RluA_like"/>
    <property type="match status" value="1"/>
</dbReference>
<dbReference type="PROSITE" id="PS01129">
    <property type="entry name" value="PSI_RLU"/>
    <property type="match status" value="1"/>
</dbReference>
<evidence type="ECO:0000259" key="1">
    <source>
        <dbReference type="Pfam" id="PF00849"/>
    </source>
</evidence>
<dbReference type="GO" id="GO:0000455">
    <property type="term" value="P:enzyme-directed rRNA pseudouridine synthesis"/>
    <property type="evidence" value="ECO:0007669"/>
    <property type="project" value="TreeGrafter"/>
</dbReference>
<evidence type="ECO:0000313" key="3">
    <source>
        <dbReference type="EMBL" id="ERJ98081.1"/>
    </source>
</evidence>
<protein>
    <submittedName>
        <fullName evidence="2">RNA pseudouridine synthase</fullName>
        <ecNumber evidence="2">5.4.99.-</ecNumber>
    </submittedName>
</protein>
<dbReference type="SUPFAM" id="SSF55120">
    <property type="entry name" value="Pseudouridine synthase"/>
    <property type="match status" value="1"/>
</dbReference>
<dbReference type="Proteomes" id="UP000016646">
    <property type="component" value="Unassembled WGS sequence"/>
</dbReference>
<dbReference type="STRING" id="1125725.HMPREF1325_1545"/>
<sequence length="445" mass="49539">MFPSLPTKRAHLYLKKIFERLQNGSLVLKQVSLPSAERDGHGVMIGCLVCADTEGNKIILNAVSGNSLVAEGESEGIWVPPIVSAKLIADALLPNDKRIHELTAELKSAPENDLRRIAREREILTTESLRKVHELYRFHCIDGNVRHLSDICKTKLPPTGTGDCCAPKLLDYAFSHSLFPVSMDEMYWGKATQSKKSGTSYPPCDERCALVLPSMLGLEIVYRDDAILVVNKPSGLLSVPGRGPEKQDCIVNRMKRLFPKTIPYPSVHRLDMETSGLMVLAFTQDAQRSLSMQFEKGDVHKRYIALLDGSLENAPGRCAPLPSVGEGRMELKFSLDWPNRPKRIYDEANGKLGITEWKKLGYNRYRGTDGKNRKVTRILFIPYTGRTHQLRVASSDMHGFGLPIVGDSLYGTCGAGERLMLHASYLSFIHPVTGGRVAFECEPDF</sequence>
<dbReference type="Pfam" id="PF00849">
    <property type="entry name" value="PseudoU_synth_2"/>
    <property type="match status" value="1"/>
</dbReference>
<reference evidence="4 5" key="1">
    <citation type="submission" date="2013-08" db="EMBL/GenBank/DDBJ databases">
        <authorList>
            <person name="Durkin A.S."/>
            <person name="Haft D.R."/>
            <person name="McCorrison J."/>
            <person name="Torralba M."/>
            <person name="Gillis M."/>
            <person name="Haft D.H."/>
            <person name="Methe B."/>
            <person name="Sutton G."/>
            <person name="Nelson K.E."/>
        </authorList>
    </citation>
    <scope>NUCLEOTIDE SEQUENCE [LARGE SCALE GENOMIC DNA]</scope>
    <source>
        <strain evidence="3 5">ATCC 35536</strain>
        <strain evidence="2 4">VPI DR56BR1116</strain>
    </source>
</reference>
<keyword evidence="5" id="KW-1185">Reference proteome</keyword>
<dbReference type="GO" id="GO:0009982">
    <property type="term" value="F:pseudouridine synthase activity"/>
    <property type="evidence" value="ECO:0007669"/>
    <property type="project" value="InterPro"/>
</dbReference>
<dbReference type="GO" id="GO:0003723">
    <property type="term" value="F:RNA binding"/>
    <property type="evidence" value="ECO:0007669"/>
    <property type="project" value="InterPro"/>
</dbReference>
<dbReference type="InterPro" id="IPR050188">
    <property type="entry name" value="RluA_PseudoU_synthase"/>
</dbReference>
<evidence type="ECO:0000313" key="2">
    <source>
        <dbReference type="EMBL" id="ERF60524.1"/>
    </source>
</evidence>
<evidence type="ECO:0000313" key="5">
    <source>
        <dbReference type="Proteomes" id="UP000016646"/>
    </source>
</evidence>
<dbReference type="Gene3D" id="3.30.2350.10">
    <property type="entry name" value="Pseudouridine synthase"/>
    <property type="match status" value="1"/>
</dbReference>
<dbReference type="eggNOG" id="COG0564">
    <property type="taxonomic scope" value="Bacteria"/>
</dbReference>
<dbReference type="InterPro" id="IPR006224">
    <property type="entry name" value="PsdUridine_synth_RluA-like_CS"/>
</dbReference>
<dbReference type="InterPro" id="IPR006145">
    <property type="entry name" value="PsdUridine_synth_RsuA/RluA"/>
</dbReference>
<dbReference type="InterPro" id="IPR020103">
    <property type="entry name" value="PsdUridine_synth_cat_dom_sf"/>
</dbReference>
<organism evidence="2 4">
    <name type="scientific">Treponema socranskii subsp. socranskii VPI DR56BR1116 = ATCC 35536</name>
    <dbReference type="NCBI Taxonomy" id="1125725"/>
    <lineage>
        <taxon>Bacteria</taxon>
        <taxon>Pseudomonadati</taxon>
        <taxon>Spirochaetota</taxon>
        <taxon>Spirochaetia</taxon>
        <taxon>Spirochaetales</taxon>
        <taxon>Treponemataceae</taxon>
        <taxon>Treponema</taxon>
    </lineage>
</organism>
<gene>
    <name evidence="3" type="ORF">HMPREF0860_2184</name>
    <name evidence="2" type="ORF">HMPREF1325_1545</name>
</gene>
<dbReference type="RefSeq" id="WP_021330576.1">
    <property type="nucleotide sequence ID" value="NZ_AUZJ01000042.1"/>
</dbReference>
<dbReference type="AlphaFoldDB" id="U1GVB7"/>
<dbReference type="PANTHER" id="PTHR21600">
    <property type="entry name" value="MITOCHONDRIAL RNA PSEUDOURIDINE SYNTHASE"/>
    <property type="match status" value="1"/>
</dbReference>
<accession>U1GVB7</accession>
<proteinExistence type="predicted"/>
<comment type="caution">
    <text evidence="2">The sequence shown here is derived from an EMBL/GenBank/DDBJ whole genome shotgun (WGS) entry which is preliminary data.</text>
</comment>
<dbReference type="Proteomes" id="UP000016412">
    <property type="component" value="Unassembled WGS sequence"/>
</dbReference>
<dbReference type="PATRIC" id="fig|1125725.3.peg.1558"/>
<name>U1GVB7_TRESO</name>
<feature type="domain" description="Pseudouridine synthase RsuA/RluA-like" evidence="1">
    <location>
        <begin position="227"/>
        <end position="393"/>
    </location>
</feature>
<dbReference type="EC" id="5.4.99.-" evidence="2"/>
<dbReference type="PANTHER" id="PTHR21600:SF89">
    <property type="entry name" value="RIBOSOMAL LARGE SUBUNIT PSEUDOURIDINE SYNTHASE A"/>
    <property type="match status" value="1"/>
</dbReference>
<evidence type="ECO:0000313" key="4">
    <source>
        <dbReference type="Proteomes" id="UP000016412"/>
    </source>
</evidence>
<dbReference type="OrthoDB" id="305739at2"/>
<keyword evidence="2" id="KW-0413">Isomerase</keyword>
<dbReference type="EMBL" id="AVQI01000083">
    <property type="protein sequence ID" value="ERJ98081.1"/>
    <property type="molecule type" value="Genomic_DNA"/>
</dbReference>
<dbReference type="EMBL" id="AUZJ01000042">
    <property type="protein sequence ID" value="ERF60524.1"/>
    <property type="molecule type" value="Genomic_DNA"/>
</dbReference>